<feature type="compositionally biased region" description="Acidic residues" evidence="10">
    <location>
        <begin position="66"/>
        <end position="77"/>
    </location>
</feature>
<dbReference type="InterPro" id="IPR036765">
    <property type="entry name" value="ZipA_FtsZ-bd_C_sf"/>
</dbReference>
<dbReference type="HAMAP" id="MF_00509">
    <property type="entry name" value="ZipA"/>
    <property type="match status" value="1"/>
</dbReference>
<gene>
    <name evidence="8" type="primary">zipA</name>
    <name evidence="12" type="ORF">KPNJ2_01551</name>
</gene>
<evidence type="ECO:0000313" key="12">
    <source>
        <dbReference type="EMBL" id="AHM78331.1"/>
    </source>
</evidence>
<dbReference type="KEGG" id="kps:KPNJ2_01551"/>
<evidence type="ECO:0000256" key="1">
    <source>
        <dbReference type="ARBA" id="ARBA00022475"/>
    </source>
</evidence>
<dbReference type="HOGENOM" id="CLU_030174_1_0_6"/>
<feature type="compositionally biased region" description="Low complexity" evidence="10">
    <location>
        <begin position="168"/>
        <end position="180"/>
    </location>
</feature>
<keyword evidence="2 8" id="KW-0997">Cell inner membrane</keyword>
<keyword evidence="6 8" id="KW-0472">Membrane</keyword>
<feature type="transmembrane region" description="Helical" evidence="8">
    <location>
        <begin position="24"/>
        <end position="44"/>
    </location>
</feature>
<evidence type="ECO:0000256" key="8">
    <source>
        <dbReference type="HAMAP-Rule" id="MF_00509"/>
    </source>
</evidence>
<evidence type="ECO:0000256" key="4">
    <source>
        <dbReference type="ARBA" id="ARBA00022692"/>
    </source>
</evidence>
<dbReference type="GO" id="GO:0032153">
    <property type="term" value="C:cell division site"/>
    <property type="evidence" value="ECO:0007669"/>
    <property type="project" value="UniProtKB-UniRule"/>
</dbReference>
<dbReference type="PANTHER" id="PTHR38685">
    <property type="entry name" value="CELL DIVISION PROTEIN ZIPA"/>
    <property type="match status" value="1"/>
</dbReference>
<feature type="compositionally biased region" description="Pro residues" evidence="10">
    <location>
        <begin position="129"/>
        <end position="151"/>
    </location>
</feature>
<feature type="domain" description="ZipA C-terminal FtsZ-binding" evidence="11">
    <location>
        <begin position="232"/>
        <end position="362"/>
    </location>
</feature>
<dbReference type="SUPFAM" id="SSF64383">
    <property type="entry name" value="Cell-division protein ZipA, C-terminal domain"/>
    <property type="match status" value="1"/>
</dbReference>
<proteinExistence type="inferred from homology"/>
<dbReference type="InterPro" id="IPR011919">
    <property type="entry name" value="Cell_div_ZipA"/>
</dbReference>
<dbReference type="GO" id="GO:0000917">
    <property type="term" value="P:division septum assembly"/>
    <property type="evidence" value="ECO:0007669"/>
    <property type="project" value="TreeGrafter"/>
</dbReference>
<dbReference type="GO" id="GO:0005886">
    <property type="term" value="C:plasma membrane"/>
    <property type="evidence" value="ECO:0007669"/>
    <property type="project" value="UniProtKB-SubCell"/>
</dbReference>
<sequence>MSKCLPWWQGVRTTENIMMQDLRLILIIVGAIAIIALLVHGFWTSRKERSSMFRDRPLKRMKSRDDESENDDFDDNVEGVGEVRVHPVTHAPHGAHGEHEAPRQSPQHQYQPPYERQMQQPARPEEPVRQPPQPPRQAPVPPQQQPAPHAAPQPGWQQPQPAQPPVQPQHQPQPVVQQPVAPQPVTPTVAQPQPAAPQQPAPQPVAASQPAVAEPQPVEPQQPAAPQPKERKETVIVMNVAAHHGAQLNGEVLINSIQQAGFKFGEMNIFHRHLSPDGSGPVLFSLANMVKPGTFNPDSMADMMTPGVTIFMQVPSYGDELQNFKLMLQSAQYIADEVGGVVLDDQRRMMTPQKLREYQDRIREVKDANA</sequence>
<dbReference type="EMBL" id="CP006918">
    <property type="protein sequence ID" value="AHM78331.1"/>
    <property type="molecule type" value="Genomic_DNA"/>
</dbReference>
<reference evidence="12 13" key="1">
    <citation type="journal article" date="2014" name="Proc. Natl. Acad. Sci. U.S.A.">
        <title>Molecular dissection of the evolution of carbapenem-resistant multilocus sequence type 258 Klebsiella pneumoniae.</title>
        <authorList>
            <person name="Deleo F.R."/>
            <person name="Chen L."/>
            <person name="Porcella S.F."/>
            <person name="Martens C.A."/>
            <person name="Kobayashi S.D."/>
            <person name="Porter A.R."/>
            <person name="Chavda K.D."/>
            <person name="Jacobs M.R."/>
            <person name="Mathema B."/>
            <person name="Olsen R.J."/>
            <person name="Bonomo R.A."/>
            <person name="Musser J.M."/>
            <person name="Kreiswirth B.N."/>
        </authorList>
    </citation>
    <scope>NUCLEOTIDE SEQUENCE [LARGE SCALE GENOMIC DNA]</scope>
    <source>
        <strain evidence="12">30684/NJST258_2</strain>
    </source>
</reference>
<evidence type="ECO:0000256" key="9">
    <source>
        <dbReference type="RuleBase" id="RU003612"/>
    </source>
</evidence>
<evidence type="ECO:0000256" key="2">
    <source>
        <dbReference type="ARBA" id="ARBA00022519"/>
    </source>
</evidence>
<dbReference type="InterPro" id="IPR007449">
    <property type="entry name" value="ZipA_FtsZ-bd_C"/>
</dbReference>
<dbReference type="Pfam" id="PF04354">
    <property type="entry name" value="ZipA_C"/>
    <property type="match status" value="1"/>
</dbReference>
<comment type="similarity">
    <text evidence="8 9">Belongs to the ZipA family.</text>
</comment>
<evidence type="ECO:0000256" key="7">
    <source>
        <dbReference type="ARBA" id="ARBA00023306"/>
    </source>
</evidence>
<dbReference type="PANTHER" id="PTHR38685:SF1">
    <property type="entry name" value="CELL DIVISION PROTEIN ZIPA"/>
    <property type="match status" value="1"/>
</dbReference>
<evidence type="ECO:0000256" key="5">
    <source>
        <dbReference type="ARBA" id="ARBA00022989"/>
    </source>
</evidence>
<dbReference type="Gene3D" id="3.30.1400.10">
    <property type="entry name" value="ZipA, C-terminal FtsZ-binding domain"/>
    <property type="match status" value="1"/>
</dbReference>
<dbReference type="CDD" id="cd00231">
    <property type="entry name" value="ZipA"/>
    <property type="match status" value="1"/>
</dbReference>
<dbReference type="GO" id="GO:0043093">
    <property type="term" value="P:FtsZ-dependent cytokinesis"/>
    <property type="evidence" value="ECO:0007669"/>
    <property type="project" value="UniProtKB-UniRule"/>
</dbReference>
<dbReference type="AlphaFoldDB" id="W8VFB1"/>
<evidence type="ECO:0000256" key="10">
    <source>
        <dbReference type="SAM" id="MobiDB-lite"/>
    </source>
</evidence>
<comment type="function">
    <text evidence="8 9">Essential cell division protein that stabilizes the FtsZ protofilaments by cross-linking them and that serves as a cytoplasmic membrane anchor for the Z ring. Also required for the recruitment to the septal ring of downstream cell division proteins.</text>
</comment>
<dbReference type="FunFam" id="3.30.1400.10:FF:000001">
    <property type="entry name" value="Cell division protein ZipA"/>
    <property type="match status" value="1"/>
</dbReference>
<name>W8VFB1_KLEPN</name>
<dbReference type="SMART" id="SM00771">
    <property type="entry name" value="ZipA_C"/>
    <property type="match status" value="1"/>
</dbReference>
<keyword evidence="1 8" id="KW-1003">Cell membrane</keyword>
<keyword evidence="7 8" id="KW-0131">Cell cycle</keyword>
<organism evidence="12 13">
    <name type="scientific">Klebsiella pneumoniae 30684/NJST258_2</name>
    <dbReference type="NCBI Taxonomy" id="1420013"/>
    <lineage>
        <taxon>Bacteria</taxon>
        <taxon>Pseudomonadati</taxon>
        <taxon>Pseudomonadota</taxon>
        <taxon>Gammaproteobacteria</taxon>
        <taxon>Enterobacterales</taxon>
        <taxon>Enterobacteriaceae</taxon>
        <taxon>Klebsiella/Raoultella group</taxon>
        <taxon>Klebsiella</taxon>
        <taxon>Klebsiella pneumoniae complex</taxon>
    </lineage>
</organism>
<keyword evidence="4 8" id="KW-0812">Transmembrane</keyword>
<evidence type="ECO:0000256" key="3">
    <source>
        <dbReference type="ARBA" id="ARBA00022618"/>
    </source>
</evidence>
<evidence type="ECO:0000259" key="11">
    <source>
        <dbReference type="SMART" id="SM00771"/>
    </source>
</evidence>
<dbReference type="Proteomes" id="UP000019586">
    <property type="component" value="Chromosome"/>
</dbReference>
<feature type="region of interest" description="Disordered" evidence="10">
    <location>
        <begin position="59"/>
        <end position="231"/>
    </location>
</feature>
<feature type="compositionally biased region" description="Low complexity" evidence="10">
    <location>
        <begin position="204"/>
        <end position="216"/>
    </location>
</feature>
<evidence type="ECO:0000256" key="6">
    <source>
        <dbReference type="ARBA" id="ARBA00023136"/>
    </source>
</evidence>
<keyword evidence="3 8" id="KW-0132">Cell division</keyword>
<evidence type="ECO:0000313" key="13">
    <source>
        <dbReference type="Proteomes" id="UP000019586"/>
    </source>
</evidence>
<protein>
    <recommendedName>
        <fullName evidence="8 9">Cell division protein ZipA</fullName>
    </recommendedName>
</protein>
<accession>W8VFB1</accession>
<comment type="subcellular location">
    <subcellularLocation>
        <location evidence="8">Cell inner membrane</location>
        <topology evidence="8">Single-pass type I membrane protein</topology>
    </subcellularLocation>
    <text evidence="8">Localizes to the Z ring in an FtsZ-dependent manner.</text>
</comment>
<dbReference type="PATRIC" id="fig|1420013.3.peg.1484"/>
<comment type="subunit">
    <text evidence="8">Interacts with FtsZ via their C-terminal domains.</text>
</comment>
<feature type="compositionally biased region" description="Pro residues" evidence="10">
    <location>
        <begin position="194"/>
        <end position="203"/>
    </location>
</feature>
<dbReference type="NCBIfam" id="TIGR02205">
    <property type="entry name" value="septum_zipA"/>
    <property type="match status" value="1"/>
</dbReference>
<keyword evidence="5 8" id="KW-1133">Transmembrane helix</keyword>
<feature type="compositionally biased region" description="Pro residues" evidence="10">
    <location>
        <begin position="217"/>
        <end position="226"/>
    </location>
</feature>